<evidence type="ECO:0000256" key="6">
    <source>
        <dbReference type="ARBA" id="ARBA00022692"/>
    </source>
</evidence>
<feature type="transmembrane region" description="Helical" evidence="9">
    <location>
        <begin position="83"/>
        <end position="103"/>
    </location>
</feature>
<evidence type="ECO:0000313" key="10">
    <source>
        <dbReference type="EMBL" id="RCL39328.1"/>
    </source>
</evidence>
<dbReference type="GO" id="GO:0016765">
    <property type="term" value="F:transferase activity, transferring alkyl or aryl (other than methyl) groups"/>
    <property type="evidence" value="ECO:0007669"/>
    <property type="project" value="InterPro"/>
</dbReference>
<protein>
    <submittedName>
        <fullName evidence="10">4-hydroxybenzoate octaprenyltransferase</fullName>
    </submittedName>
</protein>
<comment type="cofactor">
    <cofactor evidence="1">
        <name>Mg(2+)</name>
        <dbReference type="ChEBI" id="CHEBI:18420"/>
    </cofactor>
</comment>
<dbReference type="Proteomes" id="UP000252147">
    <property type="component" value="Unassembled WGS sequence"/>
</dbReference>
<evidence type="ECO:0000256" key="7">
    <source>
        <dbReference type="ARBA" id="ARBA00022989"/>
    </source>
</evidence>
<reference evidence="10 11" key="1">
    <citation type="journal article" date="2018" name="Microbiome">
        <title>Fine metagenomic profile of the Mediterranean stratified and mixed water columns revealed by assembly and recruitment.</title>
        <authorList>
            <person name="Haro-Moreno J.M."/>
            <person name="Lopez-Perez M."/>
            <person name="De La Torre J.R."/>
            <person name="Picazo A."/>
            <person name="Camacho A."/>
            <person name="Rodriguez-Valera F."/>
        </authorList>
    </citation>
    <scope>NUCLEOTIDE SEQUENCE [LARGE SCALE GENOMIC DNA]</scope>
    <source>
        <strain evidence="10">MED-G83</strain>
    </source>
</reference>
<evidence type="ECO:0000256" key="1">
    <source>
        <dbReference type="ARBA" id="ARBA00001946"/>
    </source>
</evidence>
<feature type="transmembrane region" description="Helical" evidence="9">
    <location>
        <begin position="137"/>
        <end position="158"/>
    </location>
</feature>
<dbReference type="Gene3D" id="1.20.120.1780">
    <property type="entry name" value="UbiA prenyltransferase"/>
    <property type="match status" value="1"/>
</dbReference>
<gene>
    <name evidence="10" type="ORF">DBW97_00955</name>
</gene>
<dbReference type="PROSITE" id="PS00943">
    <property type="entry name" value="UBIA"/>
    <property type="match status" value="1"/>
</dbReference>
<dbReference type="Gene3D" id="1.10.357.140">
    <property type="entry name" value="UbiA prenyltransferase"/>
    <property type="match status" value="1"/>
</dbReference>
<evidence type="ECO:0000256" key="3">
    <source>
        <dbReference type="ARBA" id="ARBA00005985"/>
    </source>
</evidence>
<dbReference type="InterPro" id="IPR044878">
    <property type="entry name" value="UbiA_sf"/>
</dbReference>
<comment type="subcellular location">
    <subcellularLocation>
        <location evidence="2">Membrane</location>
        <topology evidence="2">Multi-pass membrane protein</topology>
    </subcellularLocation>
</comment>
<evidence type="ECO:0000256" key="5">
    <source>
        <dbReference type="ARBA" id="ARBA00022679"/>
    </source>
</evidence>
<dbReference type="InterPro" id="IPR039653">
    <property type="entry name" value="Prenyltransferase"/>
</dbReference>
<dbReference type="GO" id="GO:0005886">
    <property type="term" value="C:plasma membrane"/>
    <property type="evidence" value="ECO:0007669"/>
    <property type="project" value="TreeGrafter"/>
</dbReference>
<evidence type="ECO:0000256" key="9">
    <source>
        <dbReference type="SAM" id="Phobius"/>
    </source>
</evidence>
<feature type="transmembrane region" description="Helical" evidence="9">
    <location>
        <begin position="164"/>
        <end position="182"/>
    </location>
</feature>
<organism evidence="10 11">
    <name type="scientific">SAR86 cluster bacterium</name>
    <dbReference type="NCBI Taxonomy" id="2030880"/>
    <lineage>
        <taxon>Bacteria</taxon>
        <taxon>Pseudomonadati</taxon>
        <taxon>Pseudomonadota</taxon>
        <taxon>Gammaproteobacteria</taxon>
        <taxon>SAR86 cluster</taxon>
    </lineage>
</organism>
<dbReference type="AlphaFoldDB" id="A0A368BPT3"/>
<comment type="caution">
    <text evidence="10">The sequence shown here is derived from an EMBL/GenBank/DDBJ whole genome shotgun (WGS) entry which is preliminary data.</text>
</comment>
<dbReference type="EMBL" id="QOPD01000001">
    <property type="protein sequence ID" value="RCL39328.1"/>
    <property type="molecule type" value="Genomic_DNA"/>
</dbReference>
<dbReference type="CDD" id="cd13959">
    <property type="entry name" value="PT_UbiA_COQ2"/>
    <property type="match status" value="1"/>
</dbReference>
<keyword evidence="5 10" id="KW-0808">Transferase</keyword>
<evidence type="ECO:0000256" key="2">
    <source>
        <dbReference type="ARBA" id="ARBA00004141"/>
    </source>
</evidence>
<comment type="similarity">
    <text evidence="3">Belongs to the UbiA prenyltransferase family.</text>
</comment>
<keyword evidence="4" id="KW-1003">Cell membrane</keyword>
<sequence>MSKLGPYLNLIRFFNPVGFWLLLWPALWGVFIEPGFQLKHFAIVTLGAFLTRSLGCAINDILDRNYDNKVERTKGRPLANGDLSLMQALIFTILMGIACIVLLLQTNSFTITFVFTLAIPLIIFYPLAKRFIGAPQLILGITFGLSLPISYAIVHSNINADALFLYLACIFWIIAYDSFYALSDLEDDVKININSLPQLFGASTLKVINVFYSLFVLMIALFAFHNGYEILKIGVLFLIYQGYYQYQLGLDHQYIQAFKSNSHVGLVVAMIFFIENQNEFFS</sequence>
<dbReference type="InterPro" id="IPR030470">
    <property type="entry name" value="UbiA_prenylTrfase_CS"/>
</dbReference>
<keyword evidence="7 9" id="KW-1133">Transmembrane helix</keyword>
<evidence type="ECO:0000313" key="11">
    <source>
        <dbReference type="Proteomes" id="UP000252147"/>
    </source>
</evidence>
<dbReference type="PANTHER" id="PTHR11048">
    <property type="entry name" value="PRENYLTRANSFERASES"/>
    <property type="match status" value="1"/>
</dbReference>
<dbReference type="PANTHER" id="PTHR11048:SF28">
    <property type="entry name" value="4-HYDROXYBENZOATE POLYPRENYLTRANSFERASE, MITOCHONDRIAL"/>
    <property type="match status" value="1"/>
</dbReference>
<dbReference type="GO" id="GO:0006744">
    <property type="term" value="P:ubiquinone biosynthetic process"/>
    <property type="evidence" value="ECO:0007669"/>
    <property type="project" value="TreeGrafter"/>
</dbReference>
<feature type="transmembrane region" description="Helical" evidence="9">
    <location>
        <begin position="203"/>
        <end position="224"/>
    </location>
</feature>
<dbReference type="InterPro" id="IPR000537">
    <property type="entry name" value="UbiA_prenyltransferase"/>
</dbReference>
<name>A0A368BPT3_9GAMM</name>
<evidence type="ECO:0000256" key="8">
    <source>
        <dbReference type="ARBA" id="ARBA00023136"/>
    </source>
</evidence>
<feature type="transmembrane region" description="Helical" evidence="9">
    <location>
        <begin position="7"/>
        <end position="28"/>
    </location>
</feature>
<feature type="transmembrane region" description="Helical" evidence="9">
    <location>
        <begin position="109"/>
        <end position="128"/>
    </location>
</feature>
<keyword evidence="8 9" id="KW-0472">Membrane</keyword>
<accession>A0A368BPT3</accession>
<keyword evidence="6 9" id="KW-0812">Transmembrane</keyword>
<evidence type="ECO:0000256" key="4">
    <source>
        <dbReference type="ARBA" id="ARBA00022475"/>
    </source>
</evidence>
<proteinExistence type="inferred from homology"/>
<dbReference type="Pfam" id="PF01040">
    <property type="entry name" value="UbiA"/>
    <property type="match status" value="1"/>
</dbReference>